<evidence type="ECO:0000256" key="3">
    <source>
        <dbReference type="ARBA" id="ARBA00022490"/>
    </source>
</evidence>
<feature type="zinc finger region" description="FLZ-type" evidence="6">
    <location>
        <begin position="104"/>
        <end position="149"/>
    </location>
</feature>
<dbReference type="RefSeq" id="XP_048141311.1">
    <property type="nucleotide sequence ID" value="XM_048285354.1"/>
</dbReference>
<gene>
    <name evidence="10" type="primary">LOC125316596</name>
</gene>
<reference evidence="9" key="1">
    <citation type="submission" date="2025-05" db="UniProtKB">
        <authorList>
            <consortium name="RefSeq"/>
        </authorList>
    </citation>
    <scope>NUCLEOTIDE SEQUENCE [LARGE SCALE GENOMIC DNA]</scope>
</reference>
<proteinExistence type="inferred from homology"/>
<evidence type="ECO:0000313" key="10">
    <source>
        <dbReference type="RefSeq" id="XP_048141311.1"/>
    </source>
</evidence>
<dbReference type="GeneID" id="125316596"/>
<keyword evidence="3" id="KW-0963">Cytoplasm</keyword>
<evidence type="ECO:0000313" key="9">
    <source>
        <dbReference type="Proteomes" id="UP000827889"/>
    </source>
</evidence>
<comment type="subcellular location">
    <subcellularLocation>
        <location evidence="1">Cytoplasm</location>
    </subcellularLocation>
</comment>
<dbReference type="Pfam" id="PF04570">
    <property type="entry name" value="zf-FLZ"/>
    <property type="match status" value="1"/>
</dbReference>
<feature type="compositionally biased region" description="Basic and acidic residues" evidence="7">
    <location>
        <begin position="7"/>
        <end position="16"/>
    </location>
</feature>
<keyword evidence="5" id="KW-0862">Zinc</keyword>
<feature type="region of interest" description="Disordered" evidence="7">
    <location>
        <begin position="44"/>
        <end position="67"/>
    </location>
</feature>
<keyword evidence="4" id="KW-0479">Metal-binding</keyword>
<organism evidence="9 10">
    <name type="scientific">Rhodamnia argentea</name>
    <dbReference type="NCBI Taxonomy" id="178133"/>
    <lineage>
        <taxon>Eukaryota</taxon>
        <taxon>Viridiplantae</taxon>
        <taxon>Streptophyta</taxon>
        <taxon>Embryophyta</taxon>
        <taxon>Tracheophyta</taxon>
        <taxon>Spermatophyta</taxon>
        <taxon>Magnoliopsida</taxon>
        <taxon>eudicotyledons</taxon>
        <taxon>Gunneridae</taxon>
        <taxon>Pentapetalae</taxon>
        <taxon>rosids</taxon>
        <taxon>malvids</taxon>
        <taxon>Myrtales</taxon>
        <taxon>Myrtaceae</taxon>
        <taxon>Myrtoideae</taxon>
        <taxon>Myrteae</taxon>
        <taxon>Australasian group</taxon>
        <taxon>Rhodamnia</taxon>
    </lineage>
</organism>
<dbReference type="InterPro" id="IPR007650">
    <property type="entry name" value="Zf-FLZ_dom"/>
</dbReference>
<feature type="region of interest" description="Disordered" evidence="7">
    <location>
        <begin position="1"/>
        <end position="28"/>
    </location>
</feature>
<reference evidence="10" key="2">
    <citation type="submission" date="2025-08" db="UniProtKB">
        <authorList>
            <consortium name="RefSeq"/>
        </authorList>
    </citation>
    <scope>IDENTIFICATION</scope>
    <source>
        <tissue evidence="10">Leaf</tissue>
    </source>
</reference>
<evidence type="ECO:0000256" key="7">
    <source>
        <dbReference type="SAM" id="MobiDB-lite"/>
    </source>
</evidence>
<accession>A0ABM3HXI9</accession>
<evidence type="ECO:0000256" key="6">
    <source>
        <dbReference type="PROSITE-ProRule" id="PRU01131"/>
    </source>
</evidence>
<evidence type="ECO:0000259" key="8">
    <source>
        <dbReference type="PROSITE" id="PS51795"/>
    </source>
</evidence>
<dbReference type="PANTHER" id="PTHR33059:SF4">
    <property type="entry name" value="FCS-LIKE ZINC FINGER 5"/>
    <property type="match status" value="1"/>
</dbReference>
<feature type="domain" description="FLZ-type" evidence="8">
    <location>
        <begin position="104"/>
        <end position="149"/>
    </location>
</feature>
<name>A0ABM3HXI9_9MYRT</name>
<dbReference type="PROSITE" id="PS51795">
    <property type="entry name" value="ZF_FLZ"/>
    <property type="match status" value="1"/>
</dbReference>
<evidence type="ECO:0000256" key="2">
    <source>
        <dbReference type="ARBA" id="ARBA00009374"/>
    </source>
</evidence>
<dbReference type="Proteomes" id="UP000827889">
    <property type="component" value="Chromosome 1"/>
</dbReference>
<dbReference type="PANTHER" id="PTHR33059">
    <property type="entry name" value="FCS-LIKE ZINC FINGER 5"/>
    <property type="match status" value="1"/>
</dbReference>
<protein>
    <submittedName>
        <fullName evidence="10">Uncharacterized protein LOC125316596</fullName>
    </submittedName>
</protein>
<evidence type="ECO:0000256" key="4">
    <source>
        <dbReference type="ARBA" id="ARBA00022723"/>
    </source>
</evidence>
<keyword evidence="9" id="KW-1185">Reference proteome</keyword>
<keyword evidence="5" id="KW-0863">Zinc-finger</keyword>
<evidence type="ECO:0000256" key="5">
    <source>
        <dbReference type="ARBA" id="ARBA00022771"/>
    </source>
</evidence>
<comment type="similarity">
    <text evidence="2">Belongs to the FLZ family.</text>
</comment>
<evidence type="ECO:0000256" key="1">
    <source>
        <dbReference type="ARBA" id="ARBA00004496"/>
    </source>
</evidence>
<sequence length="161" mass="17908">MLSPRHHVIDVGHSETVRAAGTQPTADSTSAVDLLVRFSISGREQDQHGQDSVVENNADPTQDGGPPKFSISFVGLPDAQKTDTTRSCSMISKSHSHRVGFPGEILERCSWCKKKILENTDLYMYGYNLGVYCSVECRKKQMALDGYDVEDCAPRPDHHRR</sequence>